<dbReference type="InterPro" id="IPR005123">
    <property type="entry name" value="Oxoglu/Fe-dep_dioxygenase_dom"/>
</dbReference>
<protein>
    <recommendedName>
        <fullName evidence="5">Fe2OG dioxygenase domain-containing protein</fullName>
    </recommendedName>
</protein>
<dbReference type="GO" id="GO:0046872">
    <property type="term" value="F:metal ion binding"/>
    <property type="evidence" value="ECO:0007669"/>
    <property type="project" value="UniProtKB-KW"/>
</dbReference>
<dbReference type="Gene3D" id="2.60.120.330">
    <property type="entry name" value="B-lactam Antibiotic, Isopenicillin N Synthase, Chain"/>
    <property type="match status" value="1"/>
</dbReference>
<feature type="domain" description="Fe2OG dioxygenase" evidence="5">
    <location>
        <begin position="184"/>
        <end position="282"/>
    </location>
</feature>
<keyword evidence="7" id="KW-1185">Reference proteome</keyword>
<proteinExistence type="inferred from homology"/>
<dbReference type="InterPro" id="IPR050295">
    <property type="entry name" value="Plant_2OG-oxidoreductases"/>
</dbReference>
<dbReference type="Pfam" id="PF03171">
    <property type="entry name" value="2OG-FeII_Oxy"/>
    <property type="match status" value="1"/>
</dbReference>
<evidence type="ECO:0000256" key="4">
    <source>
        <dbReference type="RuleBase" id="RU003682"/>
    </source>
</evidence>
<dbReference type="InterPro" id="IPR044861">
    <property type="entry name" value="IPNS-like_FE2OG_OXY"/>
</dbReference>
<accession>A0AAW1I5N7</accession>
<reference evidence="6" key="1">
    <citation type="submission" date="2024-03" db="EMBL/GenBank/DDBJ databases">
        <title>WGS assembly of Saponaria officinalis var. Norfolk2.</title>
        <authorList>
            <person name="Jenkins J."/>
            <person name="Shu S."/>
            <person name="Grimwood J."/>
            <person name="Barry K."/>
            <person name="Goodstein D."/>
            <person name="Schmutz J."/>
            <person name="Leebens-Mack J."/>
            <person name="Osbourn A."/>
        </authorList>
    </citation>
    <scope>NUCLEOTIDE SEQUENCE [LARGE SCALE GENOMIC DNA]</scope>
    <source>
        <strain evidence="6">JIC</strain>
    </source>
</reference>
<name>A0AAW1I5N7_SAPOF</name>
<comment type="caution">
    <text evidence="6">The sequence shown here is derived from an EMBL/GenBank/DDBJ whole genome shotgun (WGS) entry which is preliminary data.</text>
</comment>
<dbReference type="SUPFAM" id="SSF51197">
    <property type="entry name" value="Clavaminate synthase-like"/>
    <property type="match status" value="1"/>
</dbReference>
<dbReference type="PROSITE" id="PS51471">
    <property type="entry name" value="FE2OG_OXY"/>
    <property type="match status" value="1"/>
</dbReference>
<evidence type="ECO:0000256" key="2">
    <source>
        <dbReference type="ARBA" id="ARBA00022723"/>
    </source>
</evidence>
<gene>
    <name evidence="6" type="ORF">RND81_10G233000</name>
</gene>
<dbReference type="PANTHER" id="PTHR47991">
    <property type="entry name" value="OXOGLUTARATE/IRON-DEPENDENT DIOXYGENASE"/>
    <property type="match status" value="1"/>
</dbReference>
<dbReference type="EMBL" id="JBDFQZ010000010">
    <property type="protein sequence ID" value="KAK9684796.1"/>
    <property type="molecule type" value="Genomic_DNA"/>
</dbReference>
<keyword evidence="2 4" id="KW-0479">Metal-binding</keyword>
<dbReference type="AlphaFoldDB" id="A0AAW1I5N7"/>
<dbReference type="Proteomes" id="UP001443914">
    <property type="component" value="Unassembled WGS sequence"/>
</dbReference>
<dbReference type="Pfam" id="PF14226">
    <property type="entry name" value="DIOX_N"/>
    <property type="match status" value="1"/>
</dbReference>
<organism evidence="6 7">
    <name type="scientific">Saponaria officinalis</name>
    <name type="common">Common soapwort</name>
    <name type="synonym">Lychnis saponaria</name>
    <dbReference type="NCBI Taxonomy" id="3572"/>
    <lineage>
        <taxon>Eukaryota</taxon>
        <taxon>Viridiplantae</taxon>
        <taxon>Streptophyta</taxon>
        <taxon>Embryophyta</taxon>
        <taxon>Tracheophyta</taxon>
        <taxon>Spermatophyta</taxon>
        <taxon>Magnoliopsida</taxon>
        <taxon>eudicotyledons</taxon>
        <taxon>Gunneridae</taxon>
        <taxon>Pentapetalae</taxon>
        <taxon>Caryophyllales</taxon>
        <taxon>Caryophyllaceae</taxon>
        <taxon>Caryophylleae</taxon>
        <taxon>Saponaria</taxon>
    </lineage>
</organism>
<evidence type="ECO:0000256" key="3">
    <source>
        <dbReference type="ARBA" id="ARBA00023004"/>
    </source>
</evidence>
<dbReference type="InterPro" id="IPR026992">
    <property type="entry name" value="DIOX_N"/>
</dbReference>
<sequence length="336" mass="38451">MAALLASNTYCSVPETYKWLSGKVPVYEKKAEIPIIDMQEDKNLLAQQMMKAIQEFGCFQVINHGISRKLMDDANQMFKELHKLPQEEVDKINKEQDQNNPVCQMYTSSVNYNREQVHYWRNVLKQCCHPLEECVEFWPKKPEKYREIIKPYVMALREMGSKILENIAQGLGLDQNYFANELSDDNVMYINSYPACPDPSSTIGLAQHTDPSLLTILHSGRVPGLQLLKDGQWLGVDTPPYAFLVFGGNMLQVISNGKLKAAVHIVTNRTEARMSEAFFVNPLKDCIVEPAKSLLEAENVRPLYRPFKYEEFFETFKNGFGNKDTVLDDQGFKTDS</sequence>
<comment type="similarity">
    <text evidence="1 4">Belongs to the iron/ascorbate-dependent oxidoreductase family.</text>
</comment>
<evidence type="ECO:0000313" key="6">
    <source>
        <dbReference type="EMBL" id="KAK9684796.1"/>
    </source>
</evidence>
<dbReference type="GO" id="GO:0016491">
    <property type="term" value="F:oxidoreductase activity"/>
    <property type="evidence" value="ECO:0007669"/>
    <property type="project" value="UniProtKB-KW"/>
</dbReference>
<evidence type="ECO:0000259" key="5">
    <source>
        <dbReference type="PROSITE" id="PS51471"/>
    </source>
</evidence>
<dbReference type="InterPro" id="IPR027443">
    <property type="entry name" value="IPNS-like_sf"/>
</dbReference>
<keyword evidence="3 4" id="KW-0408">Iron</keyword>
<evidence type="ECO:0000313" key="7">
    <source>
        <dbReference type="Proteomes" id="UP001443914"/>
    </source>
</evidence>
<evidence type="ECO:0000256" key="1">
    <source>
        <dbReference type="ARBA" id="ARBA00008056"/>
    </source>
</evidence>
<keyword evidence="4" id="KW-0560">Oxidoreductase</keyword>